<name>A0ABY8C8Y5_9FIRM</name>
<accession>A0ABY8C8Y5</accession>
<dbReference type="Proteomes" id="UP001220478">
    <property type="component" value="Chromosome"/>
</dbReference>
<organism evidence="2 3">
    <name type="scientific">Amygdalobacter indicium</name>
    <dbReference type="NCBI Taxonomy" id="3029272"/>
    <lineage>
        <taxon>Bacteria</taxon>
        <taxon>Bacillati</taxon>
        <taxon>Bacillota</taxon>
        <taxon>Clostridia</taxon>
        <taxon>Eubacteriales</taxon>
        <taxon>Oscillospiraceae</taxon>
        <taxon>Amygdalobacter</taxon>
    </lineage>
</organism>
<dbReference type="SUPFAM" id="SSF81606">
    <property type="entry name" value="PP2C-like"/>
    <property type="match status" value="1"/>
</dbReference>
<dbReference type="CDD" id="cd00143">
    <property type="entry name" value="PP2Cc"/>
    <property type="match status" value="1"/>
</dbReference>
<dbReference type="Pfam" id="PF13672">
    <property type="entry name" value="PP2C_2"/>
    <property type="match status" value="1"/>
</dbReference>
<sequence length="247" mass="27704">MNFWLFADSICGKYRPDNEDFYRCFYLEERKTYVLCLADGMGGEQGGEIAGNLAVNSVQDYLTKNLPKNPDFRADRACLINAFNQANMQVFQKALTEESLHNMGSTLLTALVGDDGETLIANIGDSRAYCWHKNQLQQLTVDHNYAQKLLDSGKITYTEYLTHPGRNMLTKAVGTANYINPDIFSLYLQSNDKLLLCSDGIHGYLSKDQMEMCFLQGKTAEICTKRLLTEAEELSRDNATAICLSVG</sequence>
<dbReference type="SMART" id="SM00332">
    <property type="entry name" value="PP2Cc"/>
    <property type="match status" value="1"/>
</dbReference>
<dbReference type="Gene3D" id="3.60.40.10">
    <property type="entry name" value="PPM-type phosphatase domain"/>
    <property type="match status" value="1"/>
</dbReference>
<evidence type="ECO:0000313" key="2">
    <source>
        <dbReference type="EMBL" id="WEG35315.1"/>
    </source>
</evidence>
<gene>
    <name evidence="2" type="ORF">PYS61_05130</name>
</gene>
<dbReference type="InterPro" id="IPR001932">
    <property type="entry name" value="PPM-type_phosphatase-like_dom"/>
</dbReference>
<reference evidence="2 3" key="1">
    <citation type="submission" date="2023-02" db="EMBL/GenBank/DDBJ databases">
        <title>Novel Oscillospiraceae bacterial genomes.</title>
        <authorList>
            <person name="Srinivasan S."/>
            <person name="Austin M.N."/>
            <person name="Fiedler T.L."/>
            <person name="Strenk S.M."/>
            <person name="Agnew K.J."/>
            <person name="Nagana Gowda G.A."/>
            <person name="Raftery D."/>
            <person name="Beamer M.A."/>
            <person name="Achilles S.L."/>
            <person name="Wiesenfeld H.C."/>
            <person name="Fredricks D.N."/>
            <person name="Hillier S.L."/>
        </authorList>
    </citation>
    <scope>NUCLEOTIDE SEQUENCE [LARGE SCALE GENOMIC DNA]</scope>
    <source>
        <strain evidence="2 3">CHIC02 1186E3-8</strain>
    </source>
</reference>
<dbReference type="PROSITE" id="PS51746">
    <property type="entry name" value="PPM_2"/>
    <property type="match status" value="1"/>
</dbReference>
<dbReference type="EMBL" id="CP118868">
    <property type="protein sequence ID" value="WEG35315.1"/>
    <property type="molecule type" value="Genomic_DNA"/>
</dbReference>
<dbReference type="RefSeq" id="WP_315567656.1">
    <property type="nucleotide sequence ID" value="NZ_CP118866.1"/>
</dbReference>
<keyword evidence="3" id="KW-1185">Reference proteome</keyword>
<dbReference type="InterPro" id="IPR036457">
    <property type="entry name" value="PPM-type-like_dom_sf"/>
</dbReference>
<feature type="domain" description="PPM-type phosphatase" evidence="1">
    <location>
        <begin position="3"/>
        <end position="246"/>
    </location>
</feature>
<evidence type="ECO:0000313" key="3">
    <source>
        <dbReference type="Proteomes" id="UP001220478"/>
    </source>
</evidence>
<protein>
    <submittedName>
        <fullName evidence="2">Protein phosphatase 2C domain-containing protein</fullName>
    </submittedName>
</protein>
<dbReference type="InterPro" id="IPR015655">
    <property type="entry name" value="PP2C"/>
</dbReference>
<proteinExistence type="predicted"/>
<evidence type="ECO:0000259" key="1">
    <source>
        <dbReference type="PROSITE" id="PS51746"/>
    </source>
</evidence>
<dbReference type="PANTHER" id="PTHR47992">
    <property type="entry name" value="PROTEIN PHOSPHATASE"/>
    <property type="match status" value="1"/>
</dbReference>
<dbReference type="SMART" id="SM00331">
    <property type="entry name" value="PP2C_SIG"/>
    <property type="match status" value="1"/>
</dbReference>